<keyword evidence="2" id="KW-1185">Reference proteome</keyword>
<comment type="caution">
    <text evidence="1">The sequence shown here is derived from an EMBL/GenBank/DDBJ whole genome shotgun (WGS) entry which is preliminary data.</text>
</comment>
<evidence type="ECO:0008006" key="3">
    <source>
        <dbReference type="Google" id="ProtNLM"/>
    </source>
</evidence>
<dbReference type="OrthoDB" id="8450665at2"/>
<name>A0A4Q7VYC8_9ACTN</name>
<dbReference type="RefSeq" id="WP_130449527.1">
    <property type="nucleotide sequence ID" value="NZ_SHKR01000018.1"/>
</dbReference>
<evidence type="ECO:0000313" key="1">
    <source>
        <dbReference type="EMBL" id="RZU01608.1"/>
    </source>
</evidence>
<proteinExistence type="predicted"/>
<accession>A0A4Q7VYC8</accession>
<protein>
    <recommendedName>
        <fullName evidence="3">Tetratricopeptide repeat protein</fullName>
    </recommendedName>
</protein>
<gene>
    <name evidence="1" type="ORF">EV645_7703</name>
</gene>
<sequence>MEHLEQITAAIGLGHAGDREAAREQLGRLWDATDDRQTRCAIAHYLADVQDETADELAWDVRALDDVQDEAWLPSLHLNLADDYRRLGDTTRADEHLGLARKHLGLLGADGYGDLVRGGVDQVAAALAAGNRDRLPTNPST</sequence>
<organism evidence="1 2">
    <name type="scientific">Kribbella rubisoli</name>
    <dbReference type="NCBI Taxonomy" id="3075929"/>
    <lineage>
        <taxon>Bacteria</taxon>
        <taxon>Bacillati</taxon>
        <taxon>Actinomycetota</taxon>
        <taxon>Actinomycetes</taxon>
        <taxon>Propionibacteriales</taxon>
        <taxon>Kribbellaceae</taxon>
        <taxon>Kribbella</taxon>
    </lineage>
</organism>
<dbReference type="EMBL" id="SHKR01000018">
    <property type="protein sequence ID" value="RZU01608.1"/>
    <property type="molecule type" value="Genomic_DNA"/>
</dbReference>
<dbReference type="AlphaFoldDB" id="A0A4Q7VYC8"/>
<reference evidence="1 2" key="1">
    <citation type="journal article" date="2015" name="Stand. Genomic Sci.">
        <title>Genomic Encyclopedia of Bacterial and Archaeal Type Strains, Phase III: the genomes of soil and plant-associated and newly described type strains.</title>
        <authorList>
            <person name="Whitman W.B."/>
            <person name="Woyke T."/>
            <person name="Klenk H.P."/>
            <person name="Zhou Y."/>
            <person name="Lilburn T.G."/>
            <person name="Beck B.J."/>
            <person name="De Vos P."/>
            <person name="Vandamme P."/>
            <person name="Eisen J.A."/>
            <person name="Garrity G."/>
            <person name="Hugenholtz P."/>
            <person name="Kyrpides N.C."/>
        </authorList>
    </citation>
    <scope>NUCLEOTIDE SEQUENCE [LARGE SCALE GENOMIC DNA]</scope>
    <source>
        <strain evidence="1 2">VKM Ac-2540</strain>
    </source>
</reference>
<dbReference type="Proteomes" id="UP000292027">
    <property type="component" value="Unassembled WGS sequence"/>
</dbReference>
<evidence type="ECO:0000313" key="2">
    <source>
        <dbReference type="Proteomes" id="UP000292027"/>
    </source>
</evidence>